<sequence>MHIDSSVKSYKFIFDEKYKIDTSSEYIEDYGSVGPKEEDINTIHTYKQSAKHNSELNGDAIIYAPMKKARSAIKNLNNKDKLLESKDKIKNPSESINNCIFGAFVLFPYDNEEEFKNHKFYRSIEEVNIGAILFLPSTTNLMEDFLDEIIDESSYSSYERAIEPVGKEDYLKDEYFDKREVLVGSLKGREQLEASIKYNFYTFQRIKSI</sequence>
<reference evidence="1" key="2">
    <citation type="journal article" date="2022" name="Nat. Biotechnol.">
        <title>Carbon-negative production of acetone and isopropanol by gas fermentation at industrial pilot scale.</title>
        <authorList>
            <person name="Liew F.E."/>
            <person name="Nogle R."/>
            <person name="Abdalla T."/>
            <person name="Rasor B.J."/>
            <person name="Canter C."/>
            <person name="Jensen R.O."/>
            <person name="Wang L."/>
            <person name="Strutz J."/>
            <person name="Chirania P."/>
            <person name="De Tissera S."/>
            <person name="Mueller A.P."/>
            <person name="Ruan Z."/>
            <person name="Gao A."/>
            <person name="Tran L."/>
            <person name="Engle N.L."/>
            <person name="Bromley J.C."/>
            <person name="Daniell J."/>
            <person name="Conrado R."/>
            <person name="Tschaplinski T.J."/>
            <person name="Giannone R.J."/>
            <person name="Hettich R.L."/>
            <person name="Karim A.S."/>
            <person name="Simpson S.D."/>
            <person name="Brown S.D."/>
            <person name="Leang C."/>
            <person name="Jewett M.C."/>
            <person name="Kopke M."/>
        </authorList>
    </citation>
    <scope>NUCLEOTIDE SEQUENCE</scope>
    <source>
        <strain evidence="1">DJ080</strain>
    </source>
</reference>
<evidence type="ECO:0000313" key="1">
    <source>
        <dbReference type="EMBL" id="NRT87288.1"/>
    </source>
</evidence>
<proteinExistence type="predicted"/>
<protein>
    <submittedName>
        <fullName evidence="1">Uncharacterized protein</fullName>
    </submittedName>
</protein>
<organism evidence="1 2">
    <name type="scientific">Clostridium beijerinckii</name>
    <name type="common">Clostridium MP</name>
    <dbReference type="NCBI Taxonomy" id="1520"/>
    <lineage>
        <taxon>Bacteria</taxon>
        <taxon>Bacillati</taxon>
        <taxon>Bacillota</taxon>
        <taxon>Clostridia</taxon>
        <taxon>Eubacteriales</taxon>
        <taxon>Clostridiaceae</taxon>
        <taxon>Clostridium</taxon>
    </lineage>
</organism>
<name>A0AAX0AXT1_CLOBE</name>
<dbReference type="Proteomes" id="UP001193748">
    <property type="component" value="Unassembled WGS sequence"/>
</dbReference>
<accession>A0AAX0AXT1</accession>
<reference evidence="1" key="1">
    <citation type="submission" date="2020-05" db="EMBL/GenBank/DDBJ databases">
        <authorList>
            <person name="Brown S."/>
            <person name="Huntemann M."/>
            <person name="Clum A."/>
            <person name="Spunde A."/>
            <person name="Palaniappan K."/>
            <person name="Ritter S."/>
            <person name="Mikhailova N."/>
            <person name="Chen I.-M."/>
            <person name="Stamatis D."/>
            <person name="Reddy T."/>
            <person name="O'Malley R."/>
            <person name="Daum C."/>
            <person name="Shapiro N."/>
            <person name="Ivanova N."/>
            <person name="Kyrpides N."/>
            <person name="Woyke T."/>
        </authorList>
    </citation>
    <scope>NUCLEOTIDE SEQUENCE</scope>
    <source>
        <strain evidence="1">DJ080</strain>
    </source>
</reference>
<dbReference type="EMBL" id="JABSWW010000001">
    <property type="protein sequence ID" value="NRT87288.1"/>
    <property type="molecule type" value="Genomic_DNA"/>
</dbReference>
<dbReference type="AlphaFoldDB" id="A0AAX0AXT1"/>
<gene>
    <name evidence="1" type="ORF">B0H41_000967</name>
</gene>
<dbReference type="InterPro" id="IPR007505">
    <property type="entry name" value="PDDEXK_7"/>
</dbReference>
<dbReference type="Pfam" id="PF04411">
    <property type="entry name" value="PDDEXK_7"/>
    <property type="match status" value="1"/>
</dbReference>
<dbReference type="RefSeq" id="WP_173710338.1">
    <property type="nucleotide sequence ID" value="NZ_JABSWW010000001.1"/>
</dbReference>
<evidence type="ECO:0000313" key="2">
    <source>
        <dbReference type="Proteomes" id="UP001193748"/>
    </source>
</evidence>
<comment type="caution">
    <text evidence="1">The sequence shown here is derived from an EMBL/GenBank/DDBJ whole genome shotgun (WGS) entry which is preliminary data.</text>
</comment>